<dbReference type="AlphaFoldDB" id="A0A553C603"/>
<dbReference type="RefSeq" id="WP_144072134.1">
    <property type="nucleotide sequence ID" value="NZ_VJZR01000024.1"/>
</dbReference>
<evidence type="ECO:0000313" key="3">
    <source>
        <dbReference type="Proteomes" id="UP000318585"/>
    </source>
</evidence>
<dbReference type="InterPro" id="IPR001387">
    <property type="entry name" value="Cro/C1-type_HTH"/>
</dbReference>
<evidence type="ECO:0000313" key="2">
    <source>
        <dbReference type="EMBL" id="TRX15967.1"/>
    </source>
</evidence>
<feature type="domain" description="HTH cro/C1-type" evidence="1">
    <location>
        <begin position="6"/>
        <end position="60"/>
    </location>
</feature>
<dbReference type="Gene3D" id="1.10.260.40">
    <property type="entry name" value="lambda repressor-like DNA-binding domains"/>
    <property type="match status" value="1"/>
</dbReference>
<dbReference type="SUPFAM" id="SSF47413">
    <property type="entry name" value="lambda repressor-like DNA-binding domains"/>
    <property type="match status" value="1"/>
</dbReference>
<dbReference type="Proteomes" id="UP000318585">
    <property type="component" value="Unassembled WGS sequence"/>
</dbReference>
<organism evidence="2 3">
    <name type="scientific">Flavobacterium franklandianum</name>
    <dbReference type="NCBI Taxonomy" id="2594430"/>
    <lineage>
        <taxon>Bacteria</taxon>
        <taxon>Pseudomonadati</taxon>
        <taxon>Bacteroidota</taxon>
        <taxon>Flavobacteriia</taxon>
        <taxon>Flavobacteriales</taxon>
        <taxon>Flavobacteriaceae</taxon>
        <taxon>Flavobacterium</taxon>
    </lineage>
</organism>
<dbReference type="PROSITE" id="PS50943">
    <property type="entry name" value="HTH_CROC1"/>
    <property type="match status" value="1"/>
</dbReference>
<dbReference type="CDD" id="cd00093">
    <property type="entry name" value="HTH_XRE"/>
    <property type="match status" value="1"/>
</dbReference>
<name>A0A553C603_9FLAO</name>
<proteinExistence type="predicted"/>
<protein>
    <submittedName>
        <fullName evidence="2">Helix-turn-helix transcriptional regulator</fullName>
    </submittedName>
</protein>
<dbReference type="EMBL" id="VJZR01000024">
    <property type="protein sequence ID" value="TRX15967.1"/>
    <property type="molecule type" value="Genomic_DNA"/>
</dbReference>
<sequence>MPYTNIKEIREQKDLSAEYVAIQLEISKNEYDKIESGLVNLKLSKLDRLVKIIGVKMSDLQFTS</sequence>
<dbReference type="GO" id="GO:0003677">
    <property type="term" value="F:DNA binding"/>
    <property type="evidence" value="ECO:0007669"/>
    <property type="project" value="InterPro"/>
</dbReference>
<dbReference type="Pfam" id="PF01381">
    <property type="entry name" value="HTH_3"/>
    <property type="match status" value="1"/>
</dbReference>
<dbReference type="SMART" id="SM00530">
    <property type="entry name" value="HTH_XRE"/>
    <property type="match status" value="1"/>
</dbReference>
<comment type="caution">
    <text evidence="2">The sequence shown here is derived from an EMBL/GenBank/DDBJ whole genome shotgun (WGS) entry which is preliminary data.</text>
</comment>
<dbReference type="InterPro" id="IPR010982">
    <property type="entry name" value="Lambda_DNA-bd_dom_sf"/>
</dbReference>
<keyword evidence="3" id="KW-1185">Reference proteome</keyword>
<evidence type="ECO:0000259" key="1">
    <source>
        <dbReference type="PROSITE" id="PS50943"/>
    </source>
</evidence>
<accession>A0A553C603</accession>
<gene>
    <name evidence="2" type="ORF">FNW17_15525</name>
</gene>
<reference evidence="2 3" key="1">
    <citation type="submission" date="2019-07" db="EMBL/GenBank/DDBJ databases">
        <title>Novel species of Flavobacterium.</title>
        <authorList>
            <person name="Liu Q."/>
            <person name="Xin Y.-H."/>
        </authorList>
    </citation>
    <scope>NUCLEOTIDE SEQUENCE [LARGE SCALE GENOMIC DNA]</scope>
    <source>
        <strain evidence="2 3">LB3P56</strain>
    </source>
</reference>
<dbReference type="OrthoDB" id="959646at2"/>